<evidence type="ECO:0000313" key="2">
    <source>
        <dbReference type="Proteomes" id="UP001600039"/>
    </source>
</evidence>
<dbReference type="EMBL" id="JBHZQA010000005">
    <property type="protein sequence ID" value="MFE3848289.1"/>
    <property type="molecule type" value="Genomic_DNA"/>
</dbReference>
<proteinExistence type="predicted"/>
<keyword evidence="2" id="KW-1185">Reference proteome</keyword>
<comment type="caution">
    <text evidence="1">The sequence shown here is derived from an EMBL/GenBank/DDBJ whole genome shotgun (WGS) entry which is preliminary data.</text>
</comment>
<dbReference type="Proteomes" id="UP001600039">
    <property type="component" value="Unassembled WGS sequence"/>
</dbReference>
<organism evidence="1 2">
    <name type="scientific">Flavobacterium fructosi</name>
    <dbReference type="NCBI Taxonomy" id="3230416"/>
    <lineage>
        <taxon>Bacteria</taxon>
        <taxon>Pseudomonadati</taxon>
        <taxon>Bacteroidota</taxon>
        <taxon>Flavobacteriia</taxon>
        <taxon>Flavobacteriales</taxon>
        <taxon>Flavobacteriaceae</taxon>
        <taxon>Flavobacterium</taxon>
    </lineage>
</organism>
<accession>A0ABW6HMM2</accession>
<protein>
    <submittedName>
        <fullName evidence="1">Uncharacterized protein</fullName>
    </submittedName>
</protein>
<reference evidence="1 2" key="1">
    <citation type="submission" date="2024-06" db="EMBL/GenBank/DDBJ databases">
        <title>Flavobacterium spp. isolated from glacier.</title>
        <authorList>
            <person name="Han D."/>
        </authorList>
    </citation>
    <scope>NUCLEOTIDE SEQUENCE [LARGE SCALE GENOMIC DNA]</scope>
    <source>
        <strain evidence="1 2">LB3P45</strain>
    </source>
</reference>
<gene>
    <name evidence="1" type="ORF">ACFX5D_09985</name>
</gene>
<name>A0ABW6HMM2_9FLAO</name>
<evidence type="ECO:0000313" key="1">
    <source>
        <dbReference type="EMBL" id="MFE3848289.1"/>
    </source>
</evidence>
<dbReference type="RefSeq" id="WP_379858050.1">
    <property type="nucleotide sequence ID" value="NZ_JBHZQA010000005.1"/>
</dbReference>
<sequence>MNQFKNKNIAENIFVNWHDVKKIEKDGFEIFEIEVSENKPSKIESNLFQSELKYELIAIKKDNKVYSYLIEVYSKKNRELFTNSLQKLKNFTGTLNIYELGGEKIDQLVVFDGDCKNPSKKEYLKPLNEAINLFYNPNKITSRLPECNQVMTVLVKEEVYIDHFSVWTSTSGSYIGTYLNSSTLVSTSYYYASYPYDCGSNGDSSTIVYRTPSYEHNSEGIPLSEDEFKAKINSATPDGWDFEFITNQNTVTAKATFLFLPWAGVKIMVDQNAANIFTIQNVTSDTFGLTLGYSWTQNTYNQSTVGNITTVNVYGTLNYTMFAQGIGNVYSSPIIFQIKINNTNGHIISGIRLP</sequence>